<dbReference type="GO" id="GO:0003700">
    <property type="term" value="F:DNA-binding transcription factor activity"/>
    <property type="evidence" value="ECO:0007669"/>
    <property type="project" value="InterPro"/>
</dbReference>
<dbReference type="PROSITE" id="PS50987">
    <property type="entry name" value="HTH_ARSR_2"/>
    <property type="match status" value="1"/>
</dbReference>
<comment type="caution">
    <text evidence="4">The sequence shown here is derived from an EMBL/GenBank/DDBJ whole genome shotgun (WGS) entry which is preliminary data.</text>
</comment>
<dbReference type="InterPro" id="IPR013538">
    <property type="entry name" value="ASHA1/2-like_C"/>
</dbReference>
<dbReference type="Pfam" id="PF12840">
    <property type="entry name" value="HTH_20"/>
    <property type="match status" value="1"/>
</dbReference>
<dbReference type="CDD" id="cd00090">
    <property type="entry name" value="HTH_ARSR"/>
    <property type="match status" value="1"/>
</dbReference>
<dbReference type="Gene3D" id="1.10.10.10">
    <property type="entry name" value="Winged helix-like DNA-binding domain superfamily/Winged helix DNA-binding domain"/>
    <property type="match status" value="1"/>
</dbReference>
<keyword evidence="5" id="KW-1185">Reference proteome</keyword>
<dbReference type="GO" id="GO:0003677">
    <property type="term" value="F:DNA binding"/>
    <property type="evidence" value="ECO:0007669"/>
    <property type="project" value="UniProtKB-KW"/>
</dbReference>
<reference evidence="4 5" key="1">
    <citation type="submission" date="2019-11" db="EMBL/GenBank/DDBJ databases">
        <authorList>
            <person name="Li J."/>
        </authorList>
    </citation>
    <scope>NUCLEOTIDE SEQUENCE [LARGE SCALE GENOMIC DNA]</scope>
    <source>
        <strain evidence="4 5">J4</strain>
    </source>
</reference>
<dbReference type="InterPro" id="IPR023393">
    <property type="entry name" value="START-like_dom_sf"/>
</dbReference>
<organism evidence="4 5">
    <name type="scientific">Salinibacillus xinjiangensis</name>
    <dbReference type="NCBI Taxonomy" id="1229268"/>
    <lineage>
        <taxon>Bacteria</taxon>
        <taxon>Bacillati</taxon>
        <taxon>Bacillota</taxon>
        <taxon>Bacilli</taxon>
        <taxon>Bacillales</taxon>
        <taxon>Bacillaceae</taxon>
        <taxon>Salinibacillus</taxon>
    </lineage>
</organism>
<dbReference type="SUPFAM" id="SSF46785">
    <property type="entry name" value="Winged helix' DNA-binding domain"/>
    <property type="match status" value="1"/>
</dbReference>
<dbReference type="SUPFAM" id="SSF55961">
    <property type="entry name" value="Bet v1-like"/>
    <property type="match status" value="1"/>
</dbReference>
<gene>
    <name evidence="4" type="ORF">GH754_07025</name>
</gene>
<feature type="domain" description="HTH arsR-type" evidence="3">
    <location>
        <begin position="1"/>
        <end position="92"/>
    </location>
</feature>
<keyword evidence="2" id="KW-0238">DNA-binding</keyword>
<sequence length="258" mass="30068">MSSESINKTFQALANPVRRSIVDLLAKEPLSTGDICQHFDVSRYAIMKHLNILEEANLIHSWKSGREKVNFFNAIPLQELYRRWLDRFQAEDANSMINLKNLFSQREAENVMTNVSEKESFQIAQEITIKASKMELYQALTHDIDKWWSIRLFQHSKLKVDPTLGGQFYETTEDGKKALWGTLILIKPDEELHFNGALGMPNAVNSYYTYKLREVRPNETVLELNHTAFGFMDPSWEKDYREGWNSLLQDLKAYVEKL</sequence>
<name>A0A6G1X598_9BACI</name>
<dbReference type="InterPro" id="IPR011991">
    <property type="entry name" value="ArsR-like_HTH"/>
</dbReference>
<dbReference type="InterPro" id="IPR036388">
    <property type="entry name" value="WH-like_DNA-bd_sf"/>
</dbReference>
<dbReference type="PANTHER" id="PTHR38600">
    <property type="entry name" value="TRANSCRIPTIONAL REGULATORY PROTEIN"/>
    <property type="match status" value="1"/>
</dbReference>
<evidence type="ECO:0000313" key="5">
    <source>
        <dbReference type="Proteomes" id="UP000480185"/>
    </source>
</evidence>
<accession>A0A6G1X598</accession>
<dbReference type="AlphaFoldDB" id="A0A6G1X598"/>
<dbReference type="Pfam" id="PF08327">
    <property type="entry name" value="AHSA1"/>
    <property type="match status" value="1"/>
</dbReference>
<protein>
    <submittedName>
        <fullName evidence="4">Helix-turn-helix domain-containing protein</fullName>
    </submittedName>
</protein>
<evidence type="ECO:0000259" key="3">
    <source>
        <dbReference type="PROSITE" id="PS50987"/>
    </source>
</evidence>
<evidence type="ECO:0000256" key="1">
    <source>
        <dbReference type="ARBA" id="ARBA00006817"/>
    </source>
</evidence>
<comment type="similarity">
    <text evidence="1">Belongs to the AHA1 family.</text>
</comment>
<dbReference type="RefSeq" id="WP_153727993.1">
    <property type="nucleotide sequence ID" value="NZ_WJNH01000003.1"/>
</dbReference>
<dbReference type="OrthoDB" id="9799175at2"/>
<proteinExistence type="inferred from homology"/>
<evidence type="ECO:0000256" key="2">
    <source>
        <dbReference type="ARBA" id="ARBA00023125"/>
    </source>
</evidence>
<dbReference type="Gene3D" id="3.30.530.20">
    <property type="match status" value="1"/>
</dbReference>
<dbReference type="InterPro" id="IPR036390">
    <property type="entry name" value="WH_DNA-bd_sf"/>
</dbReference>
<dbReference type="PANTHER" id="PTHR38600:SF1">
    <property type="entry name" value="TRANSCRIPTIONAL REGULATORY PROTEIN"/>
    <property type="match status" value="1"/>
</dbReference>
<dbReference type="InterPro" id="IPR001845">
    <property type="entry name" value="HTH_ArsR_DNA-bd_dom"/>
</dbReference>
<dbReference type="SMART" id="SM00418">
    <property type="entry name" value="HTH_ARSR"/>
    <property type="match status" value="1"/>
</dbReference>
<dbReference type="Proteomes" id="UP000480185">
    <property type="component" value="Unassembled WGS sequence"/>
</dbReference>
<dbReference type="EMBL" id="WJNH01000003">
    <property type="protein sequence ID" value="MRG86076.1"/>
    <property type="molecule type" value="Genomic_DNA"/>
</dbReference>
<evidence type="ECO:0000313" key="4">
    <source>
        <dbReference type="EMBL" id="MRG86076.1"/>
    </source>
</evidence>